<dbReference type="EMBL" id="GIFC01011374">
    <property type="protein sequence ID" value="MXU93457.1"/>
    <property type="molecule type" value="Transcribed_RNA"/>
</dbReference>
<feature type="chain" id="PRO_5025662997" description="Secreted protein" evidence="2">
    <location>
        <begin position="23"/>
        <end position="146"/>
    </location>
</feature>
<accession>A0A6B0UUJ2</accession>
<evidence type="ECO:0000256" key="2">
    <source>
        <dbReference type="SAM" id="SignalP"/>
    </source>
</evidence>
<dbReference type="AlphaFoldDB" id="A0A6B0UUJ2"/>
<feature type="region of interest" description="Disordered" evidence="1">
    <location>
        <begin position="104"/>
        <end position="146"/>
    </location>
</feature>
<feature type="signal peptide" evidence="2">
    <location>
        <begin position="1"/>
        <end position="22"/>
    </location>
</feature>
<protein>
    <recommendedName>
        <fullName evidence="4">Secreted protein</fullName>
    </recommendedName>
</protein>
<evidence type="ECO:0000313" key="3">
    <source>
        <dbReference type="EMBL" id="MXU93457.1"/>
    </source>
</evidence>
<feature type="compositionally biased region" description="Polar residues" evidence="1">
    <location>
        <begin position="137"/>
        <end position="146"/>
    </location>
</feature>
<evidence type="ECO:0008006" key="4">
    <source>
        <dbReference type="Google" id="ProtNLM"/>
    </source>
</evidence>
<feature type="region of interest" description="Disordered" evidence="1">
    <location>
        <begin position="26"/>
        <end position="45"/>
    </location>
</feature>
<keyword evidence="2" id="KW-0732">Signal</keyword>
<reference evidence="3" key="1">
    <citation type="submission" date="2019-12" db="EMBL/GenBank/DDBJ databases">
        <title>An insight into the sialome of adult female Ixodes ricinus ticks feeding for 6 days.</title>
        <authorList>
            <person name="Perner J."/>
            <person name="Ribeiro J.M.C."/>
        </authorList>
    </citation>
    <scope>NUCLEOTIDE SEQUENCE</scope>
    <source>
        <strain evidence="3">Semi-engorged</strain>
        <tissue evidence="3">Salivary glands</tissue>
    </source>
</reference>
<sequence>MSTTMMMMMTTLFVAHPKGLSATLVRRPQGHRQSEKDRVCPSNTPRPVRHVNHAFRSILTKRALQVHRKPKCPRRREARAGGWKTSLPFFLRWRTYGMRTDAFEAPQTTRKNQFLDASHRAPPQRRKHMAEARGEKSQGTNSPCTK</sequence>
<organism evidence="3">
    <name type="scientific">Ixodes ricinus</name>
    <name type="common">Common tick</name>
    <name type="synonym">Acarus ricinus</name>
    <dbReference type="NCBI Taxonomy" id="34613"/>
    <lineage>
        <taxon>Eukaryota</taxon>
        <taxon>Metazoa</taxon>
        <taxon>Ecdysozoa</taxon>
        <taxon>Arthropoda</taxon>
        <taxon>Chelicerata</taxon>
        <taxon>Arachnida</taxon>
        <taxon>Acari</taxon>
        <taxon>Parasitiformes</taxon>
        <taxon>Ixodida</taxon>
        <taxon>Ixodoidea</taxon>
        <taxon>Ixodidae</taxon>
        <taxon>Ixodinae</taxon>
        <taxon>Ixodes</taxon>
    </lineage>
</organism>
<name>A0A6B0UUJ2_IXORI</name>
<evidence type="ECO:0000256" key="1">
    <source>
        <dbReference type="SAM" id="MobiDB-lite"/>
    </source>
</evidence>
<proteinExistence type="predicted"/>